<dbReference type="Proteomes" id="UP000757435">
    <property type="component" value="Unassembled WGS sequence"/>
</dbReference>
<evidence type="ECO:0000313" key="3">
    <source>
        <dbReference type="Proteomes" id="UP000757435"/>
    </source>
</evidence>
<proteinExistence type="predicted"/>
<feature type="compositionally biased region" description="Polar residues" evidence="1">
    <location>
        <begin position="18"/>
        <end position="28"/>
    </location>
</feature>
<gene>
    <name evidence="2" type="ORF">KME15_13870</name>
</gene>
<evidence type="ECO:0000256" key="1">
    <source>
        <dbReference type="SAM" id="MobiDB-lite"/>
    </source>
</evidence>
<dbReference type="EMBL" id="JAHHHD010000014">
    <property type="protein sequence ID" value="MBW4659760.1"/>
    <property type="molecule type" value="Genomic_DNA"/>
</dbReference>
<sequence>MIGSAAGVVAFDLDWGATSSKSTERSGSTATAGDAGFEAGAGEALG</sequence>
<feature type="region of interest" description="Disordered" evidence="1">
    <location>
        <begin position="18"/>
        <end position="46"/>
    </location>
</feature>
<reference evidence="2" key="2">
    <citation type="journal article" date="2022" name="Microbiol. Resour. Announc.">
        <title>Metagenome Sequencing to Explore Phylogenomics of Terrestrial Cyanobacteria.</title>
        <authorList>
            <person name="Ward R.D."/>
            <person name="Stajich J.E."/>
            <person name="Johansen J.R."/>
            <person name="Huntemann M."/>
            <person name="Clum A."/>
            <person name="Foster B."/>
            <person name="Foster B."/>
            <person name="Roux S."/>
            <person name="Palaniappan K."/>
            <person name="Varghese N."/>
            <person name="Mukherjee S."/>
            <person name="Reddy T.B.K."/>
            <person name="Daum C."/>
            <person name="Copeland A."/>
            <person name="Chen I.A."/>
            <person name="Ivanova N.N."/>
            <person name="Kyrpides N.C."/>
            <person name="Shapiro N."/>
            <person name="Eloe-Fadrosh E.A."/>
            <person name="Pietrasiak N."/>
        </authorList>
    </citation>
    <scope>NUCLEOTIDE SEQUENCE</scope>
    <source>
        <strain evidence="2">UHER 2000/2452</strain>
    </source>
</reference>
<organism evidence="2 3">
    <name type="scientific">Drouetiella hepatica Uher 2000/2452</name>
    <dbReference type="NCBI Taxonomy" id="904376"/>
    <lineage>
        <taxon>Bacteria</taxon>
        <taxon>Bacillati</taxon>
        <taxon>Cyanobacteriota</taxon>
        <taxon>Cyanophyceae</taxon>
        <taxon>Oculatellales</taxon>
        <taxon>Oculatellaceae</taxon>
        <taxon>Drouetiella</taxon>
    </lineage>
</organism>
<evidence type="ECO:0000313" key="2">
    <source>
        <dbReference type="EMBL" id="MBW4659760.1"/>
    </source>
</evidence>
<reference evidence="2" key="1">
    <citation type="submission" date="2021-05" db="EMBL/GenBank/DDBJ databases">
        <authorList>
            <person name="Pietrasiak N."/>
            <person name="Ward R."/>
            <person name="Stajich J.E."/>
            <person name="Kurbessoian T."/>
        </authorList>
    </citation>
    <scope>NUCLEOTIDE SEQUENCE</scope>
    <source>
        <strain evidence="2">UHER 2000/2452</strain>
    </source>
</reference>
<comment type="caution">
    <text evidence="2">The sequence shown here is derived from an EMBL/GenBank/DDBJ whole genome shotgun (WGS) entry which is preliminary data.</text>
</comment>
<feature type="compositionally biased region" description="Low complexity" evidence="1">
    <location>
        <begin position="29"/>
        <end position="46"/>
    </location>
</feature>
<name>A0A951QDI6_9CYAN</name>
<protein>
    <submittedName>
        <fullName evidence="2">Uncharacterized protein</fullName>
    </submittedName>
</protein>
<dbReference type="AlphaFoldDB" id="A0A951QDI6"/>
<accession>A0A951QDI6</accession>